<gene>
    <name evidence="4" type="ORF">FA15DRAFT_697413</name>
</gene>
<dbReference type="PANTHER" id="PTHR10039">
    <property type="entry name" value="AMELOGENIN"/>
    <property type="match status" value="1"/>
</dbReference>
<feature type="domain" description="Nephrocystin 3-like N-terminal" evidence="3">
    <location>
        <begin position="8"/>
        <end position="82"/>
    </location>
</feature>
<keyword evidence="2" id="KW-0812">Transmembrane</keyword>
<dbReference type="Pfam" id="PF24883">
    <property type="entry name" value="NPHP3_N"/>
    <property type="match status" value="2"/>
</dbReference>
<organism evidence="4 5">
    <name type="scientific">Coprinopsis marcescibilis</name>
    <name type="common">Agaric fungus</name>
    <name type="synonym">Psathyrella marcescibilis</name>
    <dbReference type="NCBI Taxonomy" id="230819"/>
    <lineage>
        <taxon>Eukaryota</taxon>
        <taxon>Fungi</taxon>
        <taxon>Dikarya</taxon>
        <taxon>Basidiomycota</taxon>
        <taxon>Agaricomycotina</taxon>
        <taxon>Agaricomycetes</taxon>
        <taxon>Agaricomycetidae</taxon>
        <taxon>Agaricales</taxon>
        <taxon>Agaricineae</taxon>
        <taxon>Psathyrellaceae</taxon>
        <taxon>Coprinopsis</taxon>
    </lineage>
</organism>
<reference evidence="4 5" key="1">
    <citation type="journal article" date="2019" name="Nat. Ecol. Evol.">
        <title>Megaphylogeny resolves global patterns of mushroom evolution.</title>
        <authorList>
            <person name="Varga T."/>
            <person name="Krizsan K."/>
            <person name="Foldi C."/>
            <person name="Dima B."/>
            <person name="Sanchez-Garcia M."/>
            <person name="Sanchez-Ramirez S."/>
            <person name="Szollosi G.J."/>
            <person name="Szarkandi J.G."/>
            <person name="Papp V."/>
            <person name="Albert L."/>
            <person name="Andreopoulos W."/>
            <person name="Angelini C."/>
            <person name="Antonin V."/>
            <person name="Barry K.W."/>
            <person name="Bougher N.L."/>
            <person name="Buchanan P."/>
            <person name="Buyck B."/>
            <person name="Bense V."/>
            <person name="Catcheside P."/>
            <person name="Chovatia M."/>
            <person name="Cooper J."/>
            <person name="Damon W."/>
            <person name="Desjardin D."/>
            <person name="Finy P."/>
            <person name="Geml J."/>
            <person name="Haridas S."/>
            <person name="Hughes K."/>
            <person name="Justo A."/>
            <person name="Karasinski D."/>
            <person name="Kautmanova I."/>
            <person name="Kiss B."/>
            <person name="Kocsube S."/>
            <person name="Kotiranta H."/>
            <person name="LaButti K.M."/>
            <person name="Lechner B.E."/>
            <person name="Liimatainen K."/>
            <person name="Lipzen A."/>
            <person name="Lukacs Z."/>
            <person name="Mihaltcheva S."/>
            <person name="Morgado L.N."/>
            <person name="Niskanen T."/>
            <person name="Noordeloos M.E."/>
            <person name="Ohm R.A."/>
            <person name="Ortiz-Santana B."/>
            <person name="Ovrebo C."/>
            <person name="Racz N."/>
            <person name="Riley R."/>
            <person name="Savchenko A."/>
            <person name="Shiryaev A."/>
            <person name="Soop K."/>
            <person name="Spirin V."/>
            <person name="Szebenyi C."/>
            <person name="Tomsovsky M."/>
            <person name="Tulloss R.E."/>
            <person name="Uehling J."/>
            <person name="Grigoriev I.V."/>
            <person name="Vagvolgyi C."/>
            <person name="Papp T."/>
            <person name="Martin F.M."/>
            <person name="Miettinen O."/>
            <person name="Hibbett D.S."/>
            <person name="Nagy L.G."/>
        </authorList>
    </citation>
    <scope>NUCLEOTIDE SEQUENCE [LARGE SCALE GENOMIC DNA]</scope>
    <source>
        <strain evidence="4 5">CBS 121175</strain>
    </source>
</reference>
<dbReference type="OrthoDB" id="5967843at2759"/>
<dbReference type="InterPro" id="IPR027417">
    <property type="entry name" value="P-loop_NTPase"/>
</dbReference>
<dbReference type="AlphaFoldDB" id="A0A5C3KHK4"/>
<keyword evidence="5" id="KW-1185">Reference proteome</keyword>
<evidence type="ECO:0000256" key="1">
    <source>
        <dbReference type="ARBA" id="ARBA00022737"/>
    </source>
</evidence>
<feature type="transmembrane region" description="Helical" evidence="2">
    <location>
        <begin position="635"/>
        <end position="655"/>
    </location>
</feature>
<dbReference type="Proteomes" id="UP000307440">
    <property type="component" value="Unassembled WGS sequence"/>
</dbReference>
<feature type="domain" description="Nephrocystin 3-like N-terminal" evidence="3">
    <location>
        <begin position="193"/>
        <end position="242"/>
    </location>
</feature>
<dbReference type="Gene3D" id="3.40.50.300">
    <property type="entry name" value="P-loop containing nucleotide triphosphate hydrolases"/>
    <property type="match status" value="1"/>
</dbReference>
<keyword evidence="2" id="KW-0472">Membrane</keyword>
<keyword evidence="1" id="KW-0677">Repeat</keyword>
<sequence length="673" mass="75819">MESQSSDHPSARIIWLSGPFGTGKSAIQQTIAERCDEAGTLAASFFFSHQSSERNNSRKFVPTVAWQVAKSVPDARRHIEAAAVLVPMDNHTPSYNPFPSVPERTSFNATAAHHTLQNGHPTPSYDSFPAVPESTSLFPHGRILRLDPTVTIRNKGPLASLVEKDLASQLSALINEPLKLTARYQSQSQSQVCLDRKPQPNVLIIDGLDECKDEEQQLEIITVLHAAVIEHKLPFLIIISSRPDEAIDKCFSRLWGPIFERIDLKTNQDADKDIELVLRATFRDICGRHGIAPGTWPEEADIAQMVRNASGHFIYTSIALKLIDGPYPQEILRTTGHPLAHLDVLYSLLLKRCNNPKKAVITLLAINRYSQEVTDRPNVELDLNASDGRHISARRDTLDMGLEEGFKTKLLSPYGLLPSEYCLGGVGGDPSVGTIPDRRDLSPLGYSWFRRIDVEHFFQDEIDTNLFFLFKSMPAWADTDSHISFYHKSVMDFLDDPLRSEDLYVGQNTFYGEILPYYLDFYNGTSGRLDDNQLLTREQLQELHDDFLRFLPLADLRKRDLQQKLKAYDLAWWSALSSSEMLSNFLWVFHQGPLGCDRFKCSRTCSKWQKLVTQRCTSSGCSLPPRPTKRLDTRGVILGGLLLVVFLALSVYTNLGRYRSGAHTVTQTNQAPY</sequence>
<dbReference type="EMBL" id="ML210333">
    <property type="protein sequence ID" value="TFK19590.1"/>
    <property type="molecule type" value="Genomic_DNA"/>
</dbReference>
<accession>A0A5C3KHK4</accession>
<evidence type="ECO:0000313" key="5">
    <source>
        <dbReference type="Proteomes" id="UP000307440"/>
    </source>
</evidence>
<dbReference type="SUPFAM" id="SSF52540">
    <property type="entry name" value="P-loop containing nucleoside triphosphate hydrolases"/>
    <property type="match status" value="1"/>
</dbReference>
<protein>
    <recommendedName>
        <fullName evidence="3">Nephrocystin 3-like N-terminal domain-containing protein</fullName>
    </recommendedName>
</protein>
<keyword evidence="2" id="KW-1133">Transmembrane helix</keyword>
<dbReference type="InterPro" id="IPR056884">
    <property type="entry name" value="NPHP3-like_N"/>
</dbReference>
<proteinExistence type="predicted"/>
<evidence type="ECO:0000259" key="3">
    <source>
        <dbReference type="Pfam" id="PF24883"/>
    </source>
</evidence>
<evidence type="ECO:0000313" key="4">
    <source>
        <dbReference type="EMBL" id="TFK19590.1"/>
    </source>
</evidence>
<evidence type="ECO:0000256" key="2">
    <source>
        <dbReference type="SAM" id="Phobius"/>
    </source>
</evidence>
<name>A0A5C3KHK4_COPMA</name>